<proteinExistence type="predicted"/>
<sequence length="98" mass="10230">MWSSKTTTKRDTLDSVEALGSSLGGKTVAMLAGNDLALNGSAVRADDTASLAAGRDLTIASATNTHSESHFIDVKKSGFSGNFYTGIGYSRSAVKRKE</sequence>
<keyword evidence="2" id="KW-1185">Reference proteome</keyword>
<dbReference type="RefSeq" id="WP_273669758.1">
    <property type="nucleotide sequence ID" value="NZ_JAQQXR010000001.1"/>
</dbReference>
<evidence type="ECO:0000313" key="2">
    <source>
        <dbReference type="Proteomes" id="UP001221208"/>
    </source>
</evidence>
<organism evidence="1 2">
    <name type="scientific">Janthinobacterium fluminis</name>
    <dbReference type="NCBI Taxonomy" id="2987524"/>
    <lineage>
        <taxon>Bacteria</taxon>
        <taxon>Pseudomonadati</taxon>
        <taxon>Pseudomonadota</taxon>
        <taxon>Betaproteobacteria</taxon>
        <taxon>Burkholderiales</taxon>
        <taxon>Oxalobacteraceae</taxon>
        <taxon>Janthinobacterium</taxon>
    </lineage>
</organism>
<evidence type="ECO:0000313" key="1">
    <source>
        <dbReference type="EMBL" id="MDC8757112.1"/>
    </source>
</evidence>
<gene>
    <name evidence="1" type="ORF">OIK44_05845</name>
</gene>
<comment type="caution">
    <text evidence="1">The sequence shown here is derived from an EMBL/GenBank/DDBJ whole genome shotgun (WGS) entry which is preliminary data.</text>
</comment>
<protein>
    <submittedName>
        <fullName evidence="1">Hemagglutinin repeat-containing protein</fullName>
    </submittedName>
</protein>
<dbReference type="EMBL" id="JAQQXR010000001">
    <property type="protein sequence ID" value="MDC8757112.1"/>
    <property type="molecule type" value="Genomic_DNA"/>
</dbReference>
<name>A0ABT5JWK3_9BURK</name>
<dbReference type="InterPro" id="IPR025157">
    <property type="entry name" value="Hemagglutinin_rpt"/>
</dbReference>
<dbReference type="Pfam" id="PF13332">
    <property type="entry name" value="Fil_haemagg_2"/>
    <property type="match status" value="1"/>
</dbReference>
<reference evidence="1 2" key="1">
    <citation type="submission" date="2022-10" db="EMBL/GenBank/DDBJ databases">
        <title>Janthinobacterium sp. hw3 Genome sequencing.</title>
        <authorList>
            <person name="Park S."/>
        </authorList>
    </citation>
    <scope>NUCLEOTIDE SEQUENCE [LARGE SCALE GENOMIC DNA]</scope>
    <source>
        <strain evidence="2">hw3</strain>
    </source>
</reference>
<dbReference type="Proteomes" id="UP001221208">
    <property type="component" value="Unassembled WGS sequence"/>
</dbReference>
<accession>A0ABT5JWK3</accession>